<dbReference type="Pfam" id="PF13639">
    <property type="entry name" value="zf-RING_2"/>
    <property type="match status" value="1"/>
</dbReference>
<dbReference type="GO" id="GO:0008270">
    <property type="term" value="F:zinc ion binding"/>
    <property type="evidence" value="ECO:0007669"/>
    <property type="project" value="UniProtKB-KW"/>
</dbReference>
<comment type="catalytic activity">
    <reaction evidence="1">
        <text>S-ubiquitinyl-[E2 ubiquitin-conjugating enzyme]-L-cysteine + [acceptor protein]-L-lysine = [E2 ubiquitin-conjugating enzyme]-L-cysteine + N(6)-ubiquitinyl-[acceptor protein]-L-lysine.</text>
        <dbReference type="EC" id="2.3.2.27"/>
    </reaction>
</comment>
<dbReference type="Proteomes" id="UP001234989">
    <property type="component" value="Chromosome 12"/>
</dbReference>
<dbReference type="InterPro" id="IPR001841">
    <property type="entry name" value="Znf_RING"/>
</dbReference>
<dbReference type="Gene3D" id="3.30.40.10">
    <property type="entry name" value="Zinc/RING finger domain, C3HC4 (zinc finger)"/>
    <property type="match status" value="1"/>
</dbReference>
<dbReference type="PANTHER" id="PTHR15710:SF74">
    <property type="entry name" value="RING-TYPE E3 UBIQUITIN TRANSFERASE-RELATED"/>
    <property type="match status" value="1"/>
</dbReference>
<accession>A0AAF0VAS2</accession>
<keyword evidence="4 6" id="KW-0863">Zinc-finger</keyword>
<evidence type="ECO:0000313" key="9">
    <source>
        <dbReference type="Proteomes" id="UP001234989"/>
    </source>
</evidence>
<dbReference type="SUPFAM" id="SSF57850">
    <property type="entry name" value="RING/U-box"/>
    <property type="match status" value="1"/>
</dbReference>
<keyword evidence="3" id="KW-0479">Metal-binding</keyword>
<evidence type="ECO:0000256" key="5">
    <source>
        <dbReference type="ARBA" id="ARBA00022833"/>
    </source>
</evidence>
<evidence type="ECO:0000256" key="1">
    <source>
        <dbReference type="ARBA" id="ARBA00000900"/>
    </source>
</evidence>
<dbReference type="AlphaFoldDB" id="A0AAF0VAS2"/>
<evidence type="ECO:0000256" key="4">
    <source>
        <dbReference type="ARBA" id="ARBA00022771"/>
    </source>
</evidence>
<evidence type="ECO:0000256" key="2">
    <source>
        <dbReference type="ARBA" id="ARBA00012483"/>
    </source>
</evidence>
<proteinExistence type="predicted"/>
<evidence type="ECO:0000313" key="8">
    <source>
        <dbReference type="EMBL" id="WMV60028.1"/>
    </source>
</evidence>
<sequence length="103" mass="11182">MDKVFDLDLALTVVGISGGDTAEPPAPRCFMPPDDHDVSIQVQLPSVNCENGLCIVCIEGFQTSVNDHGKKMPCGHVFHANCLTKWLSICNSCPLCRYKVSTT</sequence>
<evidence type="ECO:0000256" key="3">
    <source>
        <dbReference type="ARBA" id="ARBA00022723"/>
    </source>
</evidence>
<dbReference type="GO" id="GO:0061630">
    <property type="term" value="F:ubiquitin protein ligase activity"/>
    <property type="evidence" value="ECO:0007669"/>
    <property type="project" value="UniProtKB-EC"/>
</dbReference>
<dbReference type="PROSITE" id="PS50089">
    <property type="entry name" value="ZF_RING_2"/>
    <property type="match status" value="1"/>
</dbReference>
<dbReference type="EMBL" id="CP133623">
    <property type="protein sequence ID" value="WMV60028.1"/>
    <property type="molecule type" value="Genomic_DNA"/>
</dbReference>
<protein>
    <recommendedName>
        <fullName evidence="2">RING-type E3 ubiquitin transferase</fullName>
        <ecNumber evidence="2">2.3.2.27</ecNumber>
    </recommendedName>
</protein>
<dbReference type="PANTHER" id="PTHR15710">
    <property type="entry name" value="E3 UBIQUITIN-PROTEIN LIGASE PRAJA"/>
    <property type="match status" value="1"/>
</dbReference>
<evidence type="ECO:0000259" key="7">
    <source>
        <dbReference type="PROSITE" id="PS50089"/>
    </source>
</evidence>
<keyword evidence="9" id="KW-1185">Reference proteome</keyword>
<gene>
    <name evidence="8" type="ORF">MTR67_053413</name>
</gene>
<dbReference type="SMART" id="SM00184">
    <property type="entry name" value="RING"/>
    <property type="match status" value="1"/>
</dbReference>
<keyword evidence="5" id="KW-0862">Zinc</keyword>
<dbReference type="EC" id="2.3.2.27" evidence="2"/>
<organism evidence="8 9">
    <name type="scientific">Solanum verrucosum</name>
    <dbReference type="NCBI Taxonomy" id="315347"/>
    <lineage>
        <taxon>Eukaryota</taxon>
        <taxon>Viridiplantae</taxon>
        <taxon>Streptophyta</taxon>
        <taxon>Embryophyta</taxon>
        <taxon>Tracheophyta</taxon>
        <taxon>Spermatophyta</taxon>
        <taxon>Magnoliopsida</taxon>
        <taxon>eudicotyledons</taxon>
        <taxon>Gunneridae</taxon>
        <taxon>Pentapetalae</taxon>
        <taxon>asterids</taxon>
        <taxon>lamiids</taxon>
        <taxon>Solanales</taxon>
        <taxon>Solanaceae</taxon>
        <taxon>Solanoideae</taxon>
        <taxon>Solaneae</taxon>
        <taxon>Solanum</taxon>
    </lineage>
</organism>
<feature type="domain" description="RING-type" evidence="7">
    <location>
        <begin position="54"/>
        <end position="97"/>
    </location>
</feature>
<name>A0AAF0VAS2_SOLVR</name>
<dbReference type="InterPro" id="IPR013083">
    <property type="entry name" value="Znf_RING/FYVE/PHD"/>
</dbReference>
<reference evidence="8" key="1">
    <citation type="submission" date="2023-08" db="EMBL/GenBank/DDBJ databases">
        <title>A de novo genome assembly of Solanum verrucosum Schlechtendal, a Mexican diploid species geographically isolated from the other diploid A-genome species in potato relatives.</title>
        <authorList>
            <person name="Hosaka K."/>
        </authorList>
    </citation>
    <scope>NUCLEOTIDE SEQUENCE</scope>
    <source>
        <tissue evidence="8">Young leaves</tissue>
    </source>
</reference>
<evidence type="ECO:0000256" key="6">
    <source>
        <dbReference type="PROSITE-ProRule" id="PRU00175"/>
    </source>
</evidence>